<evidence type="ECO:0000313" key="15">
    <source>
        <dbReference type="EMBL" id="RAZ88592.1"/>
    </source>
</evidence>
<keyword evidence="12 13" id="KW-0472">Membrane</keyword>
<feature type="transmembrane region" description="Helical" evidence="13">
    <location>
        <begin position="6"/>
        <end position="30"/>
    </location>
</feature>
<evidence type="ECO:0000256" key="5">
    <source>
        <dbReference type="ARBA" id="ARBA00022679"/>
    </source>
</evidence>
<evidence type="ECO:0000256" key="11">
    <source>
        <dbReference type="ARBA" id="ARBA00023012"/>
    </source>
</evidence>
<dbReference type="InterPro" id="IPR036890">
    <property type="entry name" value="HATPase_C_sf"/>
</dbReference>
<evidence type="ECO:0000256" key="1">
    <source>
        <dbReference type="ARBA" id="ARBA00000085"/>
    </source>
</evidence>
<proteinExistence type="predicted"/>
<dbReference type="GO" id="GO:0005886">
    <property type="term" value="C:plasma membrane"/>
    <property type="evidence" value="ECO:0007669"/>
    <property type="project" value="TreeGrafter"/>
</dbReference>
<sequence>MRRLTLTWKLFLRITPTILIAIAIIGALAFRSARSEIDKIYDAKLINDANELWTLQEHQIEAPGNNPPKQVKDMDFAMGNQLAINDQADDYADAHIFRLWKDGKIRIFSNGAFPESVPAQRAGFNTLNYANELWRVYSLPIPNTGIIVEVGEKRVLRDTLVSNIMLNLFFPLMVLVPVIGLLVWYGIGDGLRPIHGLVRQIRSRSPDDLSVISMDALPRDLHPLGMSVNQLLSKLDRSLTAERRFADLAAHQLRTPHAGIKLLLQMLADADGETERETILADLTASNEKATRLVKQMLEAARISHQPLDPKVVRLYDVTASLIAEFGTFITLKRHDVSLAGDESAEVNTDEPMLRLLIGNLIDNAIKYTPVGGKIRVLISPKPGAWALSIADSGPGIAPKHREAVFRRFYRVNVPEVEGTGMGLAIVSGIVERLSANITLSTHSPSGGLHVAVTLPQA</sequence>
<evidence type="ECO:0000256" key="10">
    <source>
        <dbReference type="ARBA" id="ARBA00022989"/>
    </source>
</evidence>
<gene>
    <name evidence="15" type="ORF">DPM33_21585</name>
</gene>
<dbReference type="Gene3D" id="3.30.565.10">
    <property type="entry name" value="Histidine kinase-like ATPase, C-terminal domain"/>
    <property type="match status" value="1"/>
</dbReference>
<dbReference type="InterPro" id="IPR003661">
    <property type="entry name" value="HisK_dim/P_dom"/>
</dbReference>
<name>A0A330HLZ7_9HYPH</name>
<comment type="catalytic activity">
    <reaction evidence="1">
        <text>ATP + protein L-histidine = ADP + protein N-phospho-L-histidine.</text>
        <dbReference type="EC" id="2.7.13.3"/>
    </reaction>
</comment>
<evidence type="ECO:0000256" key="6">
    <source>
        <dbReference type="ARBA" id="ARBA00022692"/>
    </source>
</evidence>
<dbReference type="InterPro" id="IPR050428">
    <property type="entry name" value="TCS_sensor_his_kinase"/>
</dbReference>
<dbReference type="Pfam" id="PF00512">
    <property type="entry name" value="HisKA"/>
    <property type="match status" value="1"/>
</dbReference>
<keyword evidence="8 15" id="KW-0418">Kinase</keyword>
<dbReference type="PANTHER" id="PTHR45436:SF14">
    <property type="entry name" value="SENSOR PROTEIN QSEC"/>
    <property type="match status" value="1"/>
</dbReference>
<dbReference type="SMART" id="SM00387">
    <property type="entry name" value="HATPase_c"/>
    <property type="match status" value="1"/>
</dbReference>
<dbReference type="InterPro" id="IPR004358">
    <property type="entry name" value="Sig_transdc_His_kin-like_C"/>
</dbReference>
<keyword evidence="4" id="KW-0597">Phosphoprotein</keyword>
<keyword evidence="11" id="KW-0902">Two-component regulatory system</keyword>
<reference evidence="15 16" key="2">
    <citation type="submission" date="2018-07" db="EMBL/GenBank/DDBJ databases">
        <title>Diversity of Mesorhizobium strains in Brazil.</title>
        <authorList>
            <person name="Helene L.C.F."/>
            <person name="Dall'Agnol R."/>
            <person name="Delamuta J.R.M."/>
            <person name="Hungria M."/>
        </authorList>
    </citation>
    <scope>NUCLEOTIDE SEQUENCE [LARGE SCALE GENOMIC DNA]</scope>
    <source>
        <strain evidence="15 16">AC99b</strain>
    </source>
</reference>
<organism evidence="15 16">
    <name type="scientific">Mesorhizobium hawassense</name>
    <dbReference type="NCBI Taxonomy" id="1209954"/>
    <lineage>
        <taxon>Bacteria</taxon>
        <taxon>Pseudomonadati</taxon>
        <taxon>Pseudomonadota</taxon>
        <taxon>Alphaproteobacteria</taxon>
        <taxon>Hyphomicrobiales</taxon>
        <taxon>Phyllobacteriaceae</taxon>
        <taxon>Mesorhizobium</taxon>
    </lineage>
</organism>
<dbReference type="EC" id="2.7.13.3" evidence="3"/>
<evidence type="ECO:0000256" key="3">
    <source>
        <dbReference type="ARBA" id="ARBA00012438"/>
    </source>
</evidence>
<dbReference type="SUPFAM" id="SSF47384">
    <property type="entry name" value="Homodimeric domain of signal transducing histidine kinase"/>
    <property type="match status" value="1"/>
</dbReference>
<keyword evidence="6 13" id="KW-0812">Transmembrane</keyword>
<dbReference type="GO" id="GO:0005524">
    <property type="term" value="F:ATP binding"/>
    <property type="evidence" value="ECO:0007669"/>
    <property type="project" value="UniProtKB-KW"/>
</dbReference>
<dbReference type="InterPro" id="IPR036097">
    <property type="entry name" value="HisK_dim/P_sf"/>
</dbReference>
<dbReference type="Pfam" id="PF02518">
    <property type="entry name" value="HATPase_c"/>
    <property type="match status" value="1"/>
</dbReference>
<protein>
    <recommendedName>
        <fullName evidence="3">histidine kinase</fullName>
        <ecNumber evidence="3">2.7.13.3</ecNumber>
    </recommendedName>
</protein>
<dbReference type="Gene3D" id="1.10.287.130">
    <property type="match status" value="1"/>
</dbReference>
<evidence type="ECO:0000256" key="9">
    <source>
        <dbReference type="ARBA" id="ARBA00022840"/>
    </source>
</evidence>
<evidence type="ECO:0000259" key="14">
    <source>
        <dbReference type="PROSITE" id="PS50109"/>
    </source>
</evidence>
<dbReference type="RefSeq" id="WP_112099460.1">
    <property type="nucleotide sequence ID" value="NZ_QMBP01000011.1"/>
</dbReference>
<dbReference type="Pfam" id="PF08521">
    <property type="entry name" value="2CSK_N"/>
    <property type="match status" value="1"/>
</dbReference>
<evidence type="ECO:0000256" key="13">
    <source>
        <dbReference type="SAM" id="Phobius"/>
    </source>
</evidence>
<evidence type="ECO:0000256" key="7">
    <source>
        <dbReference type="ARBA" id="ARBA00022741"/>
    </source>
</evidence>
<dbReference type="SMART" id="SM00388">
    <property type="entry name" value="HisKA"/>
    <property type="match status" value="1"/>
</dbReference>
<feature type="transmembrane region" description="Helical" evidence="13">
    <location>
        <begin position="164"/>
        <end position="187"/>
    </location>
</feature>
<keyword evidence="7" id="KW-0547">Nucleotide-binding</keyword>
<dbReference type="InterPro" id="IPR005467">
    <property type="entry name" value="His_kinase_dom"/>
</dbReference>
<comment type="subcellular location">
    <subcellularLocation>
        <location evidence="2">Membrane</location>
        <topology evidence="2">Multi-pass membrane protein</topology>
    </subcellularLocation>
</comment>
<comment type="caution">
    <text evidence="15">The sequence shown here is derived from an EMBL/GenBank/DDBJ whole genome shotgun (WGS) entry which is preliminary data.</text>
</comment>
<evidence type="ECO:0000256" key="2">
    <source>
        <dbReference type="ARBA" id="ARBA00004141"/>
    </source>
</evidence>
<dbReference type="AlphaFoldDB" id="A0A330HLZ7"/>
<feature type="domain" description="Histidine kinase" evidence="14">
    <location>
        <begin position="248"/>
        <end position="458"/>
    </location>
</feature>
<dbReference type="EMBL" id="QMBP01000011">
    <property type="protein sequence ID" value="RAZ88592.1"/>
    <property type="molecule type" value="Genomic_DNA"/>
</dbReference>
<dbReference type="InterPro" id="IPR003594">
    <property type="entry name" value="HATPase_dom"/>
</dbReference>
<dbReference type="PANTHER" id="PTHR45436">
    <property type="entry name" value="SENSOR HISTIDINE KINASE YKOH"/>
    <property type="match status" value="1"/>
</dbReference>
<accession>A0A330HLZ7</accession>
<evidence type="ECO:0000256" key="12">
    <source>
        <dbReference type="ARBA" id="ARBA00023136"/>
    </source>
</evidence>
<dbReference type="InterPro" id="IPR013727">
    <property type="entry name" value="2CSK_N"/>
</dbReference>
<keyword evidence="5" id="KW-0808">Transferase</keyword>
<dbReference type="CDD" id="cd00082">
    <property type="entry name" value="HisKA"/>
    <property type="match status" value="1"/>
</dbReference>
<keyword evidence="9" id="KW-0067">ATP-binding</keyword>
<dbReference type="SUPFAM" id="SSF55874">
    <property type="entry name" value="ATPase domain of HSP90 chaperone/DNA topoisomerase II/histidine kinase"/>
    <property type="match status" value="1"/>
</dbReference>
<keyword evidence="10 13" id="KW-1133">Transmembrane helix</keyword>
<dbReference type="GO" id="GO:0000155">
    <property type="term" value="F:phosphorelay sensor kinase activity"/>
    <property type="evidence" value="ECO:0007669"/>
    <property type="project" value="InterPro"/>
</dbReference>
<evidence type="ECO:0000256" key="8">
    <source>
        <dbReference type="ARBA" id="ARBA00022777"/>
    </source>
</evidence>
<dbReference type="PRINTS" id="PR00344">
    <property type="entry name" value="BCTRLSENSOR"/>
</dbReference>
<evidence type="ECO:0000256" key="4">
    <source>
        <dbReference type="ARBA" id="ARBA00022553"/>
    </source>
</evidence>
<dbReference type="PROSITE" id="PS50109">
    <property type="entry name" value="HIS_KIN"/>
    <property type="match status" value="1"/>
</dbReference>
<keyword evidence="16" id="KW-1185">Reference proteome</keyword>
<reference evidence="16" key="1">
    <citation type="submission" date="2018-06" db="EMBL/GenBank/DDBJ databases">
        <authorList>
            <person name="Helene L.C."/>
            <person name="Dall'Agnol R."/>
            <person name="Delamuta J.R."/>
            <person name="Hungria M."/>
        </authorList>
    </citation>
    <scope>NUCLEOTIDE SEQUENCE [LARGE SCALE GENOMIC DNA]</scope>
    <source>
        <strain evidence="16">AC99b</strain>
    </source>
</reference>
<dbReference type="OrthoDB" id="9809766at2"/>
<evidence type="ECO:0000313" key="16">
    <source>
        <dbReference type="Proteomes" id="UP000251558"/>
    </source>
</evidence>
<dbReference type="CDD" id="cd00075">
    <property type="entry name" value="HATPase"/>
    <property type="match status" value="1"/>
</dbReference>
<dbReference type="Proteomes" id="UP000251558">
    <property type="component" value="Unassembled WGS sequence"/>
</dbReference>